<accession>A0A1I4YRI0</accession>
<sequence length="204" mass="22121">MVPTDNTYSRVVAWMKIILPMAALGLLSTLFLISRTIDPSQSAPEAQIDLEQRAQDQGATKPSFSGVTQQGDEILFTADITRPKRDEPETILVENIMARMALFEGAVVNITSQHAQMNLNSLTASLEGRVEITTSTGYVVATDRLDTRLDEIHAESPGPVSARGSIGAITADRMLLQNNNKSNAPELIFTGGVKLIYHPGNAKE</sequence>
<gene>
    <name evidence="2" type="ORF">SAMN04487859_10217</name>
</gene>
<keyword evidence="3" id="KW-1185">Reference proteome</keyword>
<dbReference type="RefSeq" id="WP_092833679.1">
    <property type="nucleotide sequence ID" value="NZ_FOVP01000002.1"/>
</dbReference>
<name>A0A1I4YRI0_9RHOB</name>
<keyword evidence="1" id="KW-1133">Transmembrane helix</keyword>
<dbReference type="Proteomes" id="UP000198599">
    <property type="component" value="Unassembled WGS sequence"/>
</dbReference>
<keyword evidence="1" id="KW-0812">Transmembrane</keyword>
<dbReference type="STRING" id="1005928.SAMN04487859_10217"/>
<evidence type="ECO:0000313" key="2">
    <source>
        <dbReference type="EMBL" id="SFN40658.1"/>
    </source>
</evidence>
<reference evidence="3" key="1">
    <citation type="submission" date="2016-10" db="EMBL/GenBank/DDBJ databases">
        <authorList>
            <person name="Varghese N."/>
            <person name="Submissions S."/>
        </authorList>
    </citation>
    <scope>NUCLEOTIDE SEQUENCE [LARGE SCALE GENOMIC DNA]</scope>
    <source>
        <strain evidence="3">DSM 28463</strain>
    </source>
</reference>
<dbReference type="InterPro" id="IPR010664">
    <property type="entry name" value="LipoPS_assembly_LptC-rel"/>
</dbReference>
<keyword evidence="1" id="KW-0472">Membrane</keyword>
<dbReference type="EMBL" id="FOVP01000002">
    <property type="protein sequence ID" value="SFN40658.1"/>
    <property type="molecule type" value="Genomic_DNA"/>
</dbReference>
<feature type="transmembrane region" description="Helical" evidence="1">
    <location>
        <begin position="12"/>
        <end position="33"/>
    </location>
</feature>
<organism evidence="2 3">
    <name type="scientific">Roseovarius lutimaris</name>
    <dbReference type="NCBI Taxonomy" id="1005928"/>
    <lineage>
        <taxon>Bacteria</taxon>
        <taxon>Pseudomonadati</taxon>
        <taxon>Pseudomonadota</taxon>
        <taxon>Alphaproteobacteria</taxon>
        <taxon>Rhodobacterales</taxon>
        <taxon>Roseobacteraceae</taxon>
        <taxon>Roseovarius</taxon>
    </lineage>
</organism>
<proteinExistence type="predicted"/>
<protein>
    <submittedName>
        <fullName evidence="2">Lipopolysaccharide export system protein LptC</fullName>
    </submittedName>
</protein>
<dbReference type="Pfam" id="PF06835">
    <property type="entry name" value="LptC"/>
    <property type="match status" value="1"/>
</dbReference>
<dbReference type="OrthoDB" id="7871110at2"/>
<evidence type="ECO:0000256" key="1">
    <source>
        <dbReference type="SAM" id="Phobius"/>
    </source>
</evidence>
<dbReference type="Gene3D" id="2.60.450.10">
    <property type="entry name" value="Lipopolysaccharide (LPS) transport protein A like domain"/>
    <property type="match status" value="1"/>
</dbReference>
<dbReference type="AlphaFoldDB" id="A0A1I4YRI0"/>
<evidence type="ECO:0000313" key="3">
    <source>
        <dbReference type="Proteomes" id="UP000198599"/>
    </source>
</evidence>